<dbReference type="SUPFAM" id="SSF52172">
    <property type="entry name" value="CheY-like"/>
    <property type="match status" value="1"/>
</dbReference>
<dbReference type="InterPro" id="IPR001054">
    <property type="entry name" value="A/G_cyclase"/>
</dbReference>
<evidence type="ECO:0000256" key="2">
    <source>
        <dbReference type="ARBA" id="ARBA00023012"/>
    </source>
</evidence>
<dbReference type="AlphaFoldDB" id="A0A2T1HTI5"/>
<keyword evidence="3" id="KW-0805">Transcription regulation</keyword>
<dbReference type="OrthoDB" id="315417at2"/>
<dbReference type="SUPFAM" id="SSF55073">
    <property type="entry name" value="Nucleotide cyclase"/>
    <property type="match status" value="1"/>
</dbReference>
<dbReference type="Proteomes" id="UP000239772">
    <property type="component" value="Unassembled WGS sequence"/>
</dbReference>
<evidence type="ECO:0000256" key="5">
    <source>
        <dbReference type="ARBA" id="ARBA00023163"/>
    </source>
</evidence>
<dbReference type="SMART" id="SM00448">
    <property type="entry name" value="REC"/>
    <property type="match status" value="1"/>
</dbReference>
<evidence type="ECO:0000256" key="6">
    <source>
        <dbReference type="PROSITE-ProRule" id="PRU00169"/>
    </source>
</evidence>
<dbReference type="RefSeq" id="WP_106336954.1">
    <property type="nucleotide sequence ID" value="NZ_PVZS01000010.1"/>
</dbReference>
<evidence type="ECO:0000259" key="7">
    <source>
        <dbReference type="PROSITE" id="PS50110"/>
    </source>
</evidence>
<evidence type="ECO:0000256" key="3">
    <source>
        <dbReference type="ARBA" id="ARBA00023015"/>
    </source>
</evidence>
<feature type="domain" description="Guanylate cyclase" evidence="8">
    <location>
        <begin position="136"/>
        <end position="251"/>
    </location>
</feature>
<dbReference type="InterPro" id="IPR029787">
    <property type="entry name" value="Nucleotide_cyclase"/>
</dbReference>
<keyword evidence="2" id="KW-0902">Two-component regulatory system</keyword>
<gene>
    <name evidence="9" type="ORF">SLNSH_10905</name>
</gene>
<dbReference type="GO" id="GO:0000976">
    <property type="term" value="F:transcription cis-regulatory region binding"/>
    <property type="evidence" value="ECO:0007669"/>
    <property type="project" value="TreeGrafter"/>
</dbReference>
<dbReference type="GO" id="GO:0004016">
    <property type="term" value="F:adenylate cyclase activity"/>
    <property type="evidence" value="ECO:0007669"/>
    <property type="project" value="UniProtKB-ARBA"/>
</dbReference>
<dbReference type="Pfam" id="PF00211">
    <property type="entry name" value="Guanylate_cyc"/>
    <property type="match status" value="1"/>
</dbReference>
<sequence>MTQAQHIVVVDDEAPAREMVGDYLRMQGFEVTLCDGGASLRSVLVSQPADLVVLDLNMPTEDGLSILRWVKQSFPTPVIMLTATASSVDRVIGLEMGADDYVSKPCELRELLARIRSVLRRQKWTRSAQTGRRLAAIVSLDFVGYGRFVHEDEPATLAAIDRIFGQIMTPTIAQRRGTLFKLLGDGALVEFQSAVDAVEWSVAFQETVARDPGARLAGGDIRFRIGIAAGEVVFKHADRFGETVTIAVRIQEIAEPGAIALTDIVRQFVRGRVDAPLQDAGSRVLKNVEEPMRVWLWSRPDRAPV</sequence>
<keyword evidence="10" id="KW-1185">Reference proteome</keyword>
<feature type="domain" description="Response regulatory" evidence="7">
    <location>
        <begin position="6"/>
        <end position="119"/>
    </location>
</feature>
<dbReference type="GO" id="GO:0006355">
    <property type="term" value="P:regulation of DNA-templated transcription"/>
    <property type="evidence" value="ECO:0007669"/>
    <property type="project" value="TreeGrafter"/>
</dbReference>
<dbReference type="Gene3D" id="6.10.250.690">
    <property type="match status" value="1"/>
</dbReference>
<organism evidence="9 10">
    <name type="scientific">Alsobacter soli</name>
    <dbReference type="NCBI Taxonomy" id="2109933"/>
    <lineage>
        <taxon>Bacteria</taxon>
        <taxon>Pseudomonadati</taxon>
        <taxon>Pseudomonadota</taxon>
        <taxon>Alphaproteobacteria</taxon>
        <taxon>Hyphomicrobiales</taxon>
        <taxon>Alsobacteraceae</taxon>
        <taxon>Alsobacter</taxon>
    </lineage>
</organism>
<evidence type="ECO:0000259" key="8">
    <source>
        <dbReference type="PROSITE" id="PS50125"/>
    </source>
</evidence>
<dbReference type="GO" id="GO:0032993">
    <property type="term" value="C:protein-DNA complex"/>
    <property type="evidence" value="ECO:0007669"/>
    <property type="project" value="TreeGrafter"/>
</dbReference>
<dbReference type="PROSITE" id="PS50110">
    <property type="entry name" value="RESPONSE_REGULATORY"/>
    <property type="match status" value="1"/>
</dbReference>
<dbReference type="Gene3D" id="3.30.70.1230">
    <property type="entry name" value="Nucleotide cyclase"/>
    <property type="match status" value="1"/>
</dbReference>
<evidence type="ECO:0000256" key="4">
    <source>
        <dbReference type="ARBA" id="ARBA00023125"/>
    </source>
</evidence>
<name>A0A2T1HTI5_9HYPH</name>
<dbReference type="EMBL" id="PVZS01000010">
    <property type="protein sequence ID" value="PSC04950.1"/>
    <property type="molecule type" value="Genomic_DNA"/>
</dbReference>
<accession>A0A2T1HTI5</accession>
<dbReference type="CDD" id="cd07302">
    <property type="entry name" value="CHD"/>
    <property type="match status" value="1"/>
</dbReference>
<evidence type="ECO:0000313" key="10">
    <source>
        <dbReference type="Proteomes" id="UP000239772"/>
    </source>
</evidence>
<keyword evidence="1 6" id="KW-0597">Phosphoprotein</keyword>
<feature type="modified residue" description="4-aspartylphosphate" evidence="6">
    <location>
        <position position="55"/>
    </location>
</feature>
<evidence type="ECO:0008006" key="11">
    <source>
        <dbReference type="Google" id="ProtNLM"/>
    </source>
</evidence>
<dbReference type="GO" id="GO:0000156">
    <property type="term" value="F:phosphorelay response regulator activity"/>
    <property type="evidence" value="ECO:0007669"/>
    <property type="project" value="TreeGrafter"/>
</dbReference>
<dbReference type="InterPro" id="IPR039420">
    <property type="entry name" value="WalR-like"/>
</dbReference>
<dbReference type="Gene3D" id="3.40.50.2300">
    <property type="match status" value="1"/>
</dbReference>
<dbReference type="InterPro" id="IPR001789">
    <property type="entry name" value="Sig_transdc_resp-reg_receiver"/>
</dbReference>
<keyword evidence="4" id="KW-0238">DNA-binding</keyword>
<dbReference type="PANTHER" id="PTHR48111:SF4">
    <property type="entry name" value="DNA-BINDING DUAL TRANSCRIPTIONAL REGULATOR OMPR"/>
    <property type="match status" value="1"/>
</dbReference>
<keyword evidence="5" id="KW-0804">Transcription</keyword>
<dbReference type="PROSITE" id="PS50125">
    <property type="entry name" value="GUANYLATE_CYCLASE_2"/>
    <property type="match status" value="1"/>
</dbReference>
<dbReference type="GO" id="GO:0009190">
    <property type="term" value="P:cyclic nucleotide biosynthetic process"/>
    <property type="evidence" value="ECO:0007669"/>
    <property type="project" value="InterPro"/>
</dbReference>
<evidence type="ECO:0000256" key="1">
    <source>
        <dbReference type="ARBA" id="ARBA00022553"/>
    </source>
</evidence>
<dbReference type="InterPro" id="IPR011006">
    <property type="entry name" value="CheY-like_superfamily"/>
</dbReference>
<evidence type="ECO:0000313" key="9">
    <source>
        <dbReference type="EMBL" id="PSC04950.1"/>
    </source>
</evidence>
<dbReference type="Pfam" id="PF00072">
    <property type="entry name" value="Response_reg"/>
    <property type="match status" value="1"/>
</dbReference>
<comment type="caution">
    <text evidence="9">The sequence shown here is derived from an EMBL/GenBank/DDBJ whole genome shotgun (WGS) entry which is preliminary data.</text>
</comment>
<dbReference type="GO" id="GO:0005829">
    <property type="term" value="C:cytosol"/>
    <property type="evidence" value="ECO:0007669"/>
    <property type="project" value="TreeGrafter"/>
</dbReference>
<proteinExistence type="predicted"/>
<reference evidence="10" key="1">
    <citation type="submission" date="2018-03" db="EMBL/GenBank/DDBJ databases">
        <authorList>
            <person name="Sun L."/>
            <person name="Liu H."/>
            <person name="Chen W."/>
            <person name="Huang K."/>
            <person name="Liu W."/>
            <person name="Gao X."/>
        </authorList>
    </citation>
    <scope>NUCLEOTIDE SEQUENCE [LARGE SCALE GENOMIC DNA]</scope>
    <source>
        <strain evidence="10">SH9</strain>
    </source>
</reference>
<dbReference type="PANTHER" id="PTHR48111">
    <property type="entry name" value="REGULATOR OF RPOS"/>
    <property type="match status" value="1"/>
</dbReference>
<protein>
    <recommendedName>
        <fullName evidence="11">Adenylate/guanylate cyclase domain-containing response regulator</fullName>
    </recommendedName>
</protein>